<dbReference type="FunFam" id="2.60.260.20:FF:000005">
    <property type="entry name" value="Chaperone protein dnaJ 1, mitochondrial"/>
    <property type="match status" value="1"/>
</dbReference>
<feature type="domain" description="J" evidence="8">
    <location>
        <begin position="61"/>
        <end position="125"/>
    </location>
</feature>
<keyword evidence="4 6" id="KW-0862">Zinc</keyword>
<dbReference type="GO" id="GO:0009408">
    <property type="term" value="P:response to heat"/>
    <property type="evidence" value="ECO:0007669"/>
    <property type="project" value="InterPro"/>
</dbReference>
<feature type="compositionally biased region" description="Basic and acidic residues" evidence="7">
    <location>
        <begin position="455"/>
        <end position="492"/>
    </location>
</feature>
<proteinExistence type="inferred from homology"/>
<dbReference type="SUPFAM" id="SSF46565">
    <property type="entry name" value="Chaperone J-domain"/>
    <property type="match status" value="1"/>
</dbReference>
<organism evidence="10 11">
    <name type="scientific">Mesorhabditis spiculigera</name>
    <dbReference type="NCBI Taxonomy" id="96644"/>
    <lineage>
        <taxon>Eukaryota</taxon>
        <taxon>Metazoa</taxon>
        <taxon>Ecdysozoa</taxon>
        <taxon>Nematoda</taxon>
        <taxon>Chromadorea</taxon>
        <taxon>Rhabditida</taxon>
        <taxon>Rhabditina</taxon>
        <taxon>Rhabditomorpha</taxon>
        <taxon>Rhabditoidea</taxon>
        <taxon>Rhabditidae</taxon>
        <taxon>Mesorhabditinae</taxon>
        <taxon>Mesorhabditis</taxon>
    </lineage>
</organism>
<dbReference type="EMBL" id="CATQJA010002637">
    <property type="protein sequence ID" value="CAJ0575248.1"/>
    <property type="molecule type" value="Genomic_DNA"/>
</dbReference>
<dbReference type="FunFam" id="2.10.230.10:FF:000002">
    <property type="entry name" value="Molecular chaperone DnaJ"/>
    <property type="match status" value="1"/>
</dbReference>
<dbReference type="InterPro" id="IPR001623">
    <property type="entry name" value="DnaJ_domain"/>
</dbReference>
<dbReference type="InterPro" id="IPR018253">
    <property type="entry name" value="DnaJ_domain_CS"/>
</dbReference>
<name>A0AA36CTW5_9BILA</name>
<dbReference type="GO" id="GO:0005739">
    <property type="term" value="C:mitochondrion"/>
    <property type="evidence" value="ECO:0007669"/>
    <property type="project" value="TreeGrafter"/>
</dbReference>
<evidence type="ECO:0000313" key="10">
    <source>
        <dbReference type="EMBL" id="CAJ0575248.1"/>
    </source>
</evidence>
<keyword evidence="3 6" id="KW-0863">Zinc-finger</keyword>
<keyword evidence="1 6" id="KW-0479">Metal-binding</keyword>
<accession>A0AA36CTW5</accession>
<dbReference type="PROSITE" id="PS51188">
    <property type="entry name" value="ZF_CR"/>
    <property type="match status" value="1"/>
</dbReference>
<dbReference type="PANTHER" id="PTHR44145:SF3">
    <property type="entry name" value="DNAJ HOMOLOG SUBFAMILY A MEMBER 3, MITOCHONDRIAL"/>
    <property type="match status" value="1"/>
</dbReference>
<evidence type="ECO:0000259" key="9">
    <source>
        <dbReference type="PROSITE" id="PS51188"/>
    </source>
</evidence>
<dbReference type="InterPro" id="IPR001305">
    <property type="entry name" value="HSP_DnaJ_Cys-rich_dom"/>
</dbReference>
<dbReference type="AlphaFoldDB" id="A0AA36CTW5"/>
<gene>
    <name evidence="10" type="ORF">MSPICULIGERA_LOCUS13562</name>
</gene>
<feature type="domain" description="CR-type" evidence="9">
    <location>
        <begin position="200"/>
        <end position="279"/>
    </location>
</feature>
<dbReference type="InterPro" id="IPR008971">
    <property type="entry name" value="HSP40/DnaJ_pept-bd"/>
</dbReference>
<dbReference type="PROSITE" id="PS50076">
    <property type="entry name" value="DNAJ_2"/>
    <property type="match status" value="1"/>
</dbReference>
<dbReference type="InterPro" id="IPR051938">
    <property type="entry name" value="Apopto_cytoskel_mod"/>
</dbReference>
<sequence>MLGGVSRGLLLRAPSSYAQACAMASASVTFTPALVLQNPSYQRGRQRRPLYTTGPTLASKDYYKLLGISKESSAKDIKKAYFQMAKKYHPDVNKTKEAQERFQEVSEAYEVLSDEGKRKEYDTYGTADGQQRQRNNMGRGGGAGHGGFNFGGKSTEEFFRQTFGFGSGGINWDSYADSSFGYAPAQEVEVRLSFEDAVRGTTRSFDMNVVENCGTCQGTQVQPGYKKVSCPYCNGTGMVSQRIAGGFYFQQSCTRCQGSGSYNKNPCTECTGKGKTVQQRKVDVKIPPGVNDKERMQLSVGQETVILYMSVAPSSVFRRDRNDVHCDVEISIGQAVLGGTVKVPGVYEDGYIKIPAGTNSHTKMMRTGKGIKRLNQHGYGDQYINIKIAVPKFPSKEQKKIITTFAKTETLQAGTVNLFEEPPKKIEKQQEPVSAKAEKPSETPKASAETTKGPSEAKETETGKPVQPEDAKTEDSSQADGGKDVEQKAAKS</sequence>
<dbReference type="InterPro" id="IPR036410">
    <property type="entry name" value="HSP_DnaJ_Cys-rich_dom_sf"/>
</dbReference>
<comment type="caution">
    <text evidence="10">The sequence shown here is derived from an EMBL/GenBank/DDBJ whole genome shotgun (WGS) entry which is preliminary data.</text>
</comment>
<protein>
    <submittedName>
        <fullName evidence="10">Uncharacterized protein</fullName>
    </submittedName>
</protein>
<feature type="compositionally biased region" description="Basic and acidic residues" evidence="7">
    <location>
        <begin position="421"/>
        <end position="442"/>
    </location>
</feature>
<dbReference type="SUPFAM" id="SSF49493">
    <property type="entry name" value="HSP40/DnaJ peptide-binding domain"/>
    <property type="match status" value="1"/>
</dbReference>
<dbReference type="GO" id="GO:0043066">
    <property type="term" value="P:negative regulation of apoptotic process"/>
    <property type="evidence" value="ECO:0007669"/>
    <property type="project" value="TreeGrafter"/>
</dbReference>
<keyword evidence="11" id="KW-1185">Reference proteome</keyword>
<dbReference type="Pfam" id="PF01556">
    <property type="entry name" value="DnaJ_C"/>
    <property type="match status" value="1"/>
</dbReference>
<dbReference type="Pfam" id="PF00684">
    <property type="entry name" value="DnaJ_CXXCXGXG"/>
    <property type="match status" value="1"/>
</dbReference>
<dbReference type="PANTHER" id="PTHR44145">
    <property type="entry name" value="DNAJ HOMOLOG SUBFAMILY A MEMBER 3, MITOCHONDRIAL"/>
    <property type="match status" value="1"/>
</dbReference>
<evidence type="ECO:0000256" key="2">
    <source>
        <dbReference type="ARBA" id="ARBA00022737"/>
    </source>
</evidence>
<dbReference type="CDD" id="cd10747">
    <property type="entry name" value="DnaJ_C"/>
    <property type="match status" value="1"/>
</dbReference>
<dbReference type="GO" id="GO:0006457">
    <property type="term" value="P:protein folding"/>
    <property type="evidence" value="ECO:0007669"/>
    <property type="project" value="InterPro"/>
</dbReference>
<evidence type="ECO:0000256" key="6">
    <source>
        <dbReference type="PROSITE-ProRule" id="PRU00546"/>
    </source>
</evidence>
<dbReference type="GO" id="GO:0005524">
    <property type="term" value="F:ATP binding"/>
    <property type="evidence" value="ECO:0007669"/>
    <property type="project" value="InterPro"/>
</dbReference>
<dbReference type="Gene3D" id="2.10.230.10">
    <property type="entry name" value="Heat shock protein DnaJ, cysteine-rich domain"/>
    <property type="match status" value="1"/>
</dbReference>
<dbReference type="GO" id="GO:0051082">
    <property type="term" value="F:unfolded protein binding"/>
    <property type="evidence" value="ECO:0007669"/>
    <property type="project" value="InterPro"/>
</dbReference>
<dbReference type="PRINTS" id="PR00625">
    <property type="entry name" value="JDOMAIN"/>
</dbReference>
<evidence type="ECO:0000256" key="7">
    <source>
        <dbReference type="SAM" id="MobiDB-lite"/>
    </source>
</evidence>
<dbReference type="GO" id="GO:0008270">
    <property type="term" value="F:zinc ion binding"/>
    <property type="evidence" value="ECO:0007669"/>
    <property type="project" value="UniProtKB-KW"/>
</dbReference>
<dbReference type="SMART" id="SM00271">
    <property type="entry name" value="DnaJ"/>
    <property type="match status" value="1"/>
</dbReference>
<evidence type="ECO:0000256" key="4">
    <source>
        <dbReference type="ARBA" id="ARBA00022833"/>
    </source>
</evidence>
<evidence type="ECO:0000313" key="11">
    <source>
        <dbReference type="Proteomes" id="UP001177023"/>
    </source>
</evidence>
<dbReference type="Pfam" id="PF00226">
    <property type="entry name" value="DnaJ"/>
    <property type="match status" value="1"/>
</dbReference>
<feature type="zinc finger region" description="CR-type" evidence="6">
    <location>
        <begin position="200"/>
        <end position="279"/>
    </location>
</feature>
<dbReference type="SUPFAM" id="SSF57938">
    <property type="entry name" value="DnaJ/Hsp40 cysteine-rich domain"/>
    <property type="match status" value="1"/>
</dbReference>
<dbReference type="HAMAP" id="MF_01152">
    <property type="entry name" value="DnaJ"/>
    <property type="match status" value="1"/>
</dbReference>
<dbReference type="Proteomes" id="UP001177023">
    <property type="component" value="Unassembled WGS sequence"/>
</dbReference>
<keyword evidence="2" id="KW-0677">Repeat</keyword>
<dbReference type="InterPro" id="IPR036869">
    <property type="entry name" value="J_dom_sf"/>
</dbReference>
<evidence type="ECO:0000259" key="8">
    <source>
        <dbReference type="PROSITE" id="PS50076"/>
    </source>
</evidence>
<keyword evidence="5" id="KW-0143">Chaperone</keyword>
<dbReference type="Gene3D" id="1.10.287.110">
    <property type="entry name" value="DnaJ domain"/>
    <property type="match status" value="1"/>
</dbReference>
<feature type="region of interest" description="Disordered" evidence="7">
    <location>
        <begin position="416"/>
        <end position="492"/>
    </location>
</feature>
<dbReference type="InterPro" id="IPR012724">
    <property type="entry name" value="DnaJ"/>
</dbReference>
<dbReference type="GO" id="GO:0007005">
    <property type="term" value="P:mitochondrion organization"/>
    <property type="evidence" value="ECO:0007669"/>
    <property type="project" value="TreeGrafter"/>
</dbReference>
<dbReference type="InterPro" id="IPR002939">
    <property type="entry name" value="DnaJ_C"/>
</dbReference>
<reference evidence="10" key="1">
    <citation type="submission" date="2023-06" db="EMBL/GenBank/DDBJ databases">
        <authorList>
            <person name="Delattre M."/>
        </authorList>
    </citation>
    <scope>NUCLEOTIDE SEQUENCE</scope>
    <source>
        <strain evidence="10">AF72</strain>
    </source>
</reference>
<evidence type="ECO:0000256" key="3">
    <source>
        <dbReference type="ARBA" id="ARBA00022771"/>
    </source>
</evidence>
<dbReference type="CDD" id="cd06257">
    <property type="entry name" value="DnaJ"/>
    <property type="match status" value="1"/>
</dbReference>
<dbReference type="PROSITE" id="PS00636">
    <property type="entry name" value="DNAJ_1"/>
    <property type="match status" value="1"/>
</dbReference>
<dbReference type="GO" id="GO:0031072">
    <property type="term" value="F:heat shock protein binding"/>
    <property type="evidence" value="ECO:0007669"/>
    <property type="project" value="InterPro"/>
</dbReference>
<dbReference type="Gene3D" id="2.60.260.20">
    <property type="entry name" value="Urease metallochaperone UreE, N-terminal domain"/>
    <property type="match status" value="2"/>
</dbReference>
<evidence type="ECO:0000256" key="1">
    <source>
        <dbReference type="ARBA" id="ARBA00022723"/>
    </source>
</evidence>
<dbReference type="CDD" id="cd10719">
    <property type="entry name" value="DnaJ_zf"/>
    <property type="match status" value="1"/>
</dbReference>
<feature type="non-terminal residue" evidence="10">
    <location>
        <position position="492"/>
    </location>
</feature>
<evidence type="ECO:0000256" key="5">
    <source>
        <dbReference type="ARBA" id="ARBA00023186"/>
    </source>
</evidence>